<evidence type="ECO:0000256" key="3">
    <source>
        <dbReference type="PROSITE-ProRule" id="PRU00339"/>
    </source>
</evidence>
<name>A0A5B2U1I5_9FLAO</name>
<dbReference type="PROSITE" id="PS50005">
    <property type="entry name" value="TPR"/>
    <property type="match status" value="1"/>
</dbReference>
<proteinExistence type="predicted"/>
<dbReference type="PROSITE" id="PS51257">
    <property type="entry name" value="PROKAR_LIPOPROTEIN"/>
    <property type="match status" value="1"/>
</dbReference>
<dbReference type="Proteomes" id="UP000323188">
    <property type="component" value="Unassembled WGS sequence"/>
</dbReference>
<comment type="caution">
    <text evidence="4">The sequence shown here is derived from an EMBL/GenBank/DDBJ whole genome shotgun (WGS) entry which is preliminary data.</text>
</comment>
<evidence type="ECO:0000256" key="1">
    <source>
        <dbReference type="ARBA" id="ARBA00022737"/>
    </source>
</evidence>
<keyword evidence="2 3" id="KW-0802">TPR repeat</keyword>
<dbReference type="AlphaFoldDB" id="A0A5B2U1I5"/>
<dbReference type="SUPFAM" id="SSF48452">
    <property type="entry name" value="TPR-like"/>
    <property type="match status" value="1"/>
</dbReference>
<sequence>MKYEILIVFLLLLSSCSEPISKNKEKSVYEKSPPISNEDSLRIQDYWSKANQSGVYSQERQKYLDSILLIKPDTAYIWQQKAMPLYKERKYSLGKPFLAKAVLYDSVKYLDYSAFVKCLFSKEYEESILEFLEAKNKFGDRYVMDHTYNFYIGISYLQLNQFIKAKDFLIRSRDQQFKDFPNEPPEEACHYLDWFYLGVAAYELKEYESAIEFFDTSLKVYTNFGDALYYKGISHYKMGNKDEAELALRMAKENRENTINEDQVYYVIYPYQVFHKLSPLAGNNK</sequence>
<dbReference type="Pfam" id="PF07719">
    <property type="entry name" value="TPR_2"/>
    <property type="match status" value="1"/>
</dbReference>
<dbReference type="InterPro" id="IPR019734">
    <property type="entry name" value="TPR_rpt"/>
</dbReference>
<reference evidence="4 5" key="1">
    <citation type="submission" date="2019-09" db="EMBL/GenBank/DDBJ databases">
        <authorList>
            <person name="Khan S.A."/>
            <person name="Jeon C.O."/>
            <person name="Chun B.H."/>
            <person name="Jeong S.E."/>
        </authorList>
    </citation>
    <scope>NUCLEOTIDE SEQUENCE [LARGE SCALE GENOMIC DNA]</scope>
    <source>
        <strain evidence="4 5">KCTC 42508</strain>
    </source>
</reference>
<organism evidence="4 5">
    <name type="scientific">Maribacter flavus</name>
    <dbReference type="NCBI Taxonomy" id="1658664"/>
    <lineage>
        <taxon>Bacteria</taxon>
        <taxon>Pseudomonadati</taxon>
        <taxon>Bacteroidota</taxon>
        <taxon>Flavobacteriia</taxon>
        <taxon>Flavobacteriales</taxon>
        <taxon>Flavobacteriaceae</taxon>
        <taxon>Maribacter</taxon>
    </lineage>
</organism>
<evidence type="ECO:0000313" key="5">
    <source>
        <dbReference type="Proteomes" id="UP000323188"/>
    </source>
</evidence>
<dbReference type="Pfam" id="PF13174">
    <property type="entry name" value="TPR_6"/>
    <property type="match status" value="1"/>
</dbReference>
<dbReference type="InterPro" id="IPR013105">
    <property type="entry name" value="TPR_2"/>
</dbReference>
<dbReference type="RefSeq" id="WP_154918423.1">
    <property type="nucleotide sequence ID" value="NZ_VUOE01000001.1"/>
</dbReference>
<dbReference type="InterPro" id="IPR011990">
    <property type="entry name" value="TPR-like_helical_dom_sf"/>
</dbReference>
<evidence type="ECO:0000256" key="2">
    <source>
        <dbReference type="ARBA" id="ARBA00022803"/>
    </source>
</evidence>
<accession>A0A5B2U1I5</accession>
<feature type="repeat" description="TPR" evidence="3">
    <location>
        <begin position="191"/>
        <end position="224"/>
    </location>
</feature>
<dbReference type="EMBL" id="VUOE01000001">
    <property type="protein sequence ID" value="KAA2219925.1"/>
    <property type="molecule type" value="Genomic_DNA"/>
</dbReference>
<protein>
    <submittedName>
        <fullName evidence="4">Tetratricopeptide repeat protein</fullName>
    </submittedName>
</protein>
<gene>
    <name evidence="4" type="ORF">F0361_10160</name>
</gene>
<dbReference type="Gene3D" id="1.25.40.10">
    <property type="entry name" value="Tetratricopeptide repeat domain"/>
    <property type="match status" value="1"/>
</dbReference>
<evidence type="ECO:0000313" key="4">
    <source>
        <dbReference type="EMBL" id="KAA2219925.1"/>
    </source>
</evidence>
<keyword evidence="1" id="KW-0677">Repeat</keyword>
<dbReference type="SMART" id="SM00028">
    <property type="entry name" value="TPR"/>
    <property type="match status" value="2"/>
</dbReference>